<name>A0AAV0CB70_9ASTE</name>
<evidence type="ECO:0000313" key="3">
    <source>
        <dbReference type="Proteomes" id="UP001152523"/>
    </source>
</evidence>
<proteinExistence type="predicted"/>
<feature type="region of interest" description="Disordered" evidence="1">
    <location>
        <begin position="1"/>
        <end position="128"/>
    </location>
</feature>
<feature type="compositionally biased region" description="Polar residues" evidence="1">
    <location>
        <begin position="49"/>
        <end position="64"/>
    </location>
</feature>
<feature type="compositionally biased region" description="Polar residues" evidence="1">
    <location>
        <begin position="99"/>
        <end position="113"/>
    </location>
</feature>
<feature type="compositionally biased region" description="Low complexity" evidence="1">
    <location>
        <begin position="17"/>
        <end position="29"/>
    </location>
</feature>
<gene>
    <name evidence="2" type="ORF">CEPIT_LOCUS4495</name>
</gene>
<dbReference type="AlphaFoldDB" id="A0AAV0CB70"/>
<keyword evidence="3" id="KW-1185">Reference proteome</keyword>
<accession>A0AAV0CB70</accession>
<sequence length="149" mass="16283">MAPLPHSLQTPKASHLSQQTVTQSAAAAVKDTHWETISTNLPPSGAQGDPSTKVPNKPLSQPTSVVHHHHSRDRNDLADATTPISEATTSLYNVRAQCSPPNDNPKFSPSQPVSVVRRHPSRETKNRSGHLGVNALHEMEENHLKKNMF</sequence>
<feature type="compositionally biased region" description="Polar residues" evidence="1">
    <location>
        <begin position="7"/>
        <end position="16"/>
    </location>
</feature>
<reference evidence="2" key="1">
    <citation type="submission" date="2022-07" db="EMBL/GenBank/DDBJ databases">
        <authorList>
            <person name="Macas J."/>
            <person name="Novak P."/>
            <person name="Neumann P."/>
        </authorList>
    </citation>
    <scope>NUCLEOTIDE SEQUENCE</scope>
</reference>
<dbReference type="Proteomes" id="UP001152523">
    <property type="component" value="Unassembled WGS sequence"/>
</dbReference>
<evidence type="ECO:0000256" key="1">
    <source>
        <dbReference type="SAM" id="MobiDB-lite"/>
    </source>
</evidence>
<evidence type="ECO:0000313" key="2">
    <source>
        <dbReference type="EMBL" id="CAH9073016.1"/>
    </source>
</evidence>
<organism evidence="2 3">
    <name type="scientific">Cuscuta epithymum</name>
    <dbReference type="NCBI Taxonomy" id="186058"/>
    <lineage>
        <taxon>Eukaryota</taxon>
        <taxon>Viridiplantae</taxon>
        <taxon>Streptophyta</taxon>
        <taxon>Embryophyta</taxon>
        <taxon>Tracheophyta</taxon>
        <taxon>Spermatophyta</taxon>
        <taxon>Magnoliopsida</taxon>
        <taxon>eudicotyledons</taxon>
        <taxon>Gunneridae</taxon>
        <taxon>Pentapetalae</taxon>
        <taxon>asterids</taxon>
        <taxon>lamiids</taxon>
        <taxon>Solanales</taxon>
        <taxon>Convolvulaceae</taxon>
        <taxon>Cuscuteae</taxon>
        <taxon>Cuscuta</taxon>
        <taxon>Cuscuta subgen. Cuscuta</taxon>
    </lineage>
</organism>
<comment type="caution">
    <text evidence="2">The sequence shown here is derived from an EMBL/GenBank/DDBJ whole genome shotgun (WGS) entry which is preliminary data.</text>
</comment>
<dbReference type="EMBL" id="CAMAPF010000023">
    <property type="protein sequence ID" value="CAH9073016.1"/>
    <property type="molecule type" value="Genomic_DNA"/>
</dbReference>
<feature type="compositionally biased region" description="Polar residues" evidence="1">
    <location>
        <begin position="82"/>
        <end position="92"/>
    </location>
</feature>
<protein>
    <submittedName>
        <fullName evidence="2">Uncharacterized protein</fullName>
    </submittedName>
</protein>